<accession>A0ABY7E1K4</accession>
<dbReference type="EMBL" id="CP111014">
    <property type="protein sequence ID" value="WAR01046.1"/>
    <property type="molecule type" value="Genomic_DNA"/>
</dbReference>
<evidence type="ECO:0000313" key="3">
    <source>
        <dbReference type="EMBL" id="WAR01046.1"/>
    </source>
</evidence>
<reference evidence="3" key="1">
    <citation type="submission" date="2022-11" db="EMBL/GenBank/DDBJ databases">
        <title>Centuries of genome instability and evolution in soft-shell clam transmissible cancer (bioRxiv).</title>
        <authorList>
            <person name="Hart S.F.M."/>
            <person name="Yonemitsu M.A."/>
            <person name="Giersch R.M."/>
            <person name="Beal B.F."/>
            <person name="Arriagada G."/>
            <person name="Davis B.W."/>
            <person name="Ostrander E.A."/>
            <person name="Goff S.P."/>
            <person name="Metzger M.J."/>
        </authorList>
    </citation>
    <scope>NUCLEOTIDE SEQUENCE</scope>
    <source>
        <strain evidence="3">MELC-2E11</strain>
        <tissue evidence="3">Siphon/mantle</tissue>
    </source>
</reference>
<name>A0ABY7E1K4_MYAAR</name>
<sequence>MPQARVTGYEARPVFISLLSQCATTAVMDVDILLTLMLSVVLTACQKNDTQLLTSVSGSGAARMQGDPSVSARKSTQTLTVHTLRSSQLLESETIYQTVMATELTASDQVSGSAINASVKAEESRWNMDMSLITISSFTEGIAPSSASLLDRYQTTFNLNFIDSSSVINSAFSINGASVMNSAFATDIASVINSVSSDINSASAINSESAINRESAINSQSAINRESAINSQSVISSQSVIDSASSNNIVSSAIDSSSSINSAPAINSASAINSALAITSASAINWNSSINIESAVVSSSSTNSASSVNSVSAINSVFASPTDSDADKVSISVSASAIDNISETSQVQFSPPVTVLSNDFQWVSSEAGNPSRTPSLPALTPPSHSLSTGADAIQPTVADFVSESKTILIFSSTSEFVELPESTTLRTNSSDFTLPATMKTVPDTETSSSIPASQSLASSFSTVFSYTTILQTNNIQTTIVNDSTTNDYRVIMDFNGKCERLKKNDYLRLAFISKLIEQLSLKMNVSAGNFETDRFFCDPMQAQLQVSKLNQEHLNAISGMKENMTISVSDGNALLPFHVLAVRFIKETDASVFDIDSFESVIEMTDIVLISVSSFVFLLLIMLCIIYTCRECLVKKRGHTFSVIDIPHVNLKLADFSLTKIPRPQMVYHADGDTRPTTASESLYRAGRRPHIPPRWSAQDPTPQEHRLSVNAEDIQVRMADRDGGLVIGVTSKACQLIALNGHSTAGNESLSRKLLKPEYHQGPLEGVDNPNCSTLDESSNSNKEYKEDENSELELML</sequence>
<feature type="transmembrane region" description="Helical" evidence="2">
    <location>
        <begin position="607"/>
        <end position="629"/>
    </location>
</feature>
<feature type="region of interest" description="Disordered" evidence="1">
    <location>
        <begin position="761"/>
        <end position="798"/>
    </location>
</feature>
<keyword evidence="2" id="KW-1133">Transmembrane helix</keyword>
<evidence type="ECO:0000256" key="2">
    <source>
        <dbReference type="SAM" id="Phobius"/>
    </source>
</evidence>
<keyword evidence="2" id="KW-0472">Membrane</keyword>
<organism evidence="3 4">
    <name type="scientific">Mya arenaria</name>
    <name type="common">Soft-shell clam</name>
    <dbReference type="NCBI Taxonomy" id="6604"/>
    <lineage>
        <taxon>Eukaryota</taxon>
        <taxon>Metazoa</taxon>
        <taxon>Spiralia</taxon>
        <taxon>Lophotrochozoa</taxon>
        <taxon>Mollusca</taxon>
        <taxon>Bivalvia</taxon>
        <taxon>Autobranchia</taxon>
        <taxon>Heteroconchia</taxon>
        <taxon>Euheterodonta</taxon>
        <taxon>Imparidentia</taxon>
        <taxon>Neoheterodontei</taxon>
        <taxon>Myida</taxon>
        <taxon>Myoidea</taxon>
        <taxon>Myidae</taxon>
        <taxon>Mya</taxon>
    </lineage>
</organism>
<keyword evidence="4" id="KW-1185">Reference proteome</keyword>
<proteinExistence type="predicted"/>
<protein>
    <submittedName>
        <fullName evidence="3">Uncharacterized protein</fullName>
    </submittedName>
</protein>
<gene>
    <name evidence="3" type="ORF">MAR_025418</name>
</gene>
<feature type="region of interest" description="Disordered" evidence="1">
    <location>
        <begin position="58"/>
        <end position="77"/>
    </location>
</feature>
<dbReference type="Proteomes" id="UP001164746">
    <property type="component" value="Chromosome 3"/>
</dbReference>
<evidence type="ECO:0000256" key="1">
    <source>
        <dbReference type="SAM" id="MobiDB-lite"/>
    </source>
</evidence>
<keyword evidence="2" id="KW-0812">Transmembrane</keyword>
<feature type="compositionally biased region" description="Polar residues" evidence="1">
    <location>
        <begin position="771"/>
        <end position="783"/>
    </location>
</feature>
<evidence type="ECO:0000313" key="4">
    <source>
        <dbReference type="Proteomes" id="UP001164746"/>
    </source>
</evidence>